<protein>
    <recommendedName>
        <fullName evidence="2">DUF4340 domain-containing protein</fullName>
    </recommendedName>
</protein>
<reference evidence="3 4" key="1">
    <citation type="submission" date="2006-11" db="EMBL/GenBank/DDBJ databases">
        <authorList>
            <person name="Giovannoni S."/>
            <person name="Vergin K."/>
            <person name="Ferriera S."/>
            <person name="Johnson J."/>
            <person name="Kravitz S."/>
            <person name="Beeson K."/>
            <person name="Sutton G."/>
            <person name="Rogers Y.-H."/>
            <person name="Friedman R."/>
            <person name="Frazier M."/>
            <person name="Venter J.C."/>
        </authorList>
    </citation>
    <scope>NUCLEOTIDE SEQUENCE [LARGE SCALE GENOMIC DNA]</scope>
    <source>
        <strain evidence="3 4">HTCC2181</strain>
    </source>
</reference>
<organism evidence="3 4">
    <name type="scientific">Methylophilales bacterium HTCC2181</name>
    <dbReference type="NCBI Taxonomy" id="383631"/>
    <lineage>
        <taxon>Bacteria</taxon>
        <taxon>Pseudomonadati</taxon>
        <taxon>Pseudomonadota</taxon>
        <taxon>Betaproteobacteria</taxon>
        <taxon>Nitrosomonadales</taxon>
        <taxon>OM43 clade</taxon>
    </lineage>
</organism>
<evidence type="ECO:0000313" key="3">
    <source>
        <dbReference type="EMBL" id="EAV46936.1"/>
    </source>
</evidence>
<accession>A0P5X6</accession>
<proteinExistence type="predicted"/>
<dbReference type="Pfam" id="PF14238">
    <property type="entry name" value="DUF4340"/>
    <property type="match status" value="1"/>
</dbReference>
<dbReference type="Proteomes" id="UP000054262">
    <property type="component" value="Unassembled WGS sequence"/>
</dbReference>
<keyword evidence="1" id="KW-0812">Transmembrane</keyword>
<evidence type="ECO:0000256" key="1">
    <source>
        <dbReference type="SAM" id="Phobius"/>
    </source>
</evidence>
<dbReference type="OrthoDB" id="8534137at2"/>
<dbReference type="AlphaFoldDB" id="A0P5X6"/>
<keyword evidence="4" id="KW-1185">Reference proteome</keyword>
<name>A0P5X6_9PROT</name>
<sequence length="297" mass="34287">MSNRWILNIALLLTVIILTIFVFRNNEVETIESNRIAVSDLKLSSFNAIDIYFPSRATTSFVLGEFGWRMIKPIKARADELYVYRVLAMLATTSSIKLEGKNLDKFGLDNPVLRIIFSNNSEKEEFIFGTYNPVTEDQYILYRGNIFLVSGGFSETASFVAEELIDKKAIASYEKVKQYDFSRLEQWQESRLKINHSNDSWTITNSKIEINQDEANDWFGMTWSNPESVAVEPYKMDPRVGYKSIDIILADGNKITFYRIQEHPQLKLYRKDEKLLYSFPSDLGFTMLNPPINSPSD</sequence>
<feature type="domain" description="DUF4340" evidence="2">
    <location>
        <begin position="68"/>
        <end position="222"/>
    </location>
</feature>
<keyword evidence="1" id="KW-0472">Membrane</keyword>
<feature type="transmembrane region" description="Helical" evidence="1">
    <location>
        <begin position="5"/>
        <end position="23"/>
    </location>
</feature>
<keyword evidence="1" id="KW-1133">Transmembrane helix</keyword>
<evidence type="ECO:0000259" key="2">
    <source>
        <dbReference type="Pfam" id="PF14238"/>
    </source>
</evidence>
<comment type="caution">
    <text evidence="3">The sequence shown here is derived from an EMBL/GenBank/DDBJ whole genome shotgun (WGS) entry which is preliminary data.</text>
</comment>
<dbReference type="InterPro" id="IPR025641">
    <property type="entry name" value="DUF4340"/>
</dbReference>
<gene>
    <name evidence="3" type="ORF">MB2181_02645</name>
</gene>
<evidence type="ECO:0000313" key="4">
    <source>
        <dbReference type="Proteomes" id="UP000054262"/>
    </source>
</evidence>
<dbReference type="EMBL" id="AAUX01000001">
    <property type="protein sequence ID" value="EAV46936.1"/>
    <property type="molecule type" value="Genomic_DNA"/>
</dbReference>